<dbReference type="GO" id="GO:0005737">
    <property type="term" value="C:cytoplasm"/>
    <property type="evidence" value="ECO:0007669"/>
    <property type="project" value="TreeGrafter"/>
</dbReference>
<evidence type="ECO:0000313" key="2">
    <source>
        <dbReference type="Proteomes" id="UP001152320"/>
    </source>
</evidence>
<dbReference type="PANTHER" id="PTHR15430:SF1">
    <property type="entry name" value="GLOMULIN"/>
    <property type="match status" value="1"/>
</dbReference>
<proteinExistence type="predicted"/>
<reference evidence="1" key="1">
    <citation type="submission" date="2021-10" db="EMBL/GenBank/DDBJ databases">
        <title>Tropical sea cucumber genome reveals ecological adaptation and Cuvierian tubules defense mechanism.</title>
        <authorList>
            <person name="Chen T."/>
        </authorList>
    </citation>
    <scope>NUCLEOTIDE SEQUENCE</scope>
    <source>
        <strain evidence="1">Nanhai2018</strain>
        <tissue evidence="1">Muscle</tissue>
    </source>
</reference>
<sequence length="197" mass="22459">MIGFEMISTKVWGGESLGERDRLGWRKVLRSLPYIPQWVRNLSNTWFVAGHLRQIYTAIFHLPQGSQTDLLEESDKIIASLNFLRYLLLRDPKDVDATGIWSVLEQTDKGYLSELITGLELSRIHYKQRADDLLDEKKRAKKAKDAETLSVSVGGQEIGKMPFEQQMQVLTSAQFTFDLMQSLLGRVNEIISAEARG</sequence>
<dbReference type="Proteomes" id="UP001152320">
    <property type="component" value="Chromosome 7"/>
</dbReference>
<dbReference type="GO" id="GO:0055105">
    <property type="term" value="F:ubiquitin-protein transferase inhibitor activity"/>
    <property type="evidence" value="ECO:0007669"/>
    <property type="project" value="TreeGrafter"/>
</dbReference>
<protein>
    <submittedName>
        <fullName evidence="1">Glomulin</fullName>
    </submittedName>
</protein>
<dbReference type="AlphaFoldDB" id="A0A9Q1C6W5"/>
<evidence type="ECO:0000313" key="1">
    <source>
        <dbReference type="EMBL" id="KAJ8039234.1"/>
    </source>
</evidence>
<dbReference type="PANTHER" id="PTHR15430">
    <property type="entry name" value="GLOMULIN"/>
    <property type="match status" value="1"/>
</dbReference>
<dbReference type="InterPro" id="IPR019516">
    <property type="entry name" value="Glomulin/ALF4"/>
</dbReference>
<name>A0A9Q1C6W5_HOLLE</name>
<accession>A0A9Q1C6W5</accession>
<dbReference type="EMBL" id="JAIZAY010000007">
    <property type="protein sequence ID" value="KAJ8039234.1"/>
    <property type="molecule type" value="Genomic_DNA"/>
</dbReference>
<gene>
    <name evidence="1" type="ORF">HOLleu_16884</name>
</gene>
<dbReference type="OrthoDB" id="619536at2759"/>
<organism evidence="1 2">
    <name type="scientific">Holothuria leucospilota</name>
    <name type="common">Black long sea cucumber</name>
    <name type="synonym">Mertensiothuria leucospilota</name>
    <dbReference type="NCBI Taxonomy" id="206669"/>
    <lineage>
        <taxon>Eukaryota</taxon>
        <taxon>Metazoa</taxon>
        <taxon>Echinodermata</taxon>
        <taxon>Eleutherozoa</taxon>
        <taxon>Echinozoa</taxon>
        <taxon>Holothuroidea</taxon>
        <taxon>Aspidochirotacea</taxon>
        <taxon>Aspidochirotida</taxon>
        <taxon>Holothuriidae</taxon>
        <taxon>Holothuria</taxon>
    </lineage>
</organism>
<keyword evidence="2" id="KW-1185">Reference proteome</keyword>
<comment type="caution">
    <text evidence="1">The sequence shown here is derived from an EMBL/GenBank/DDBJ whole genome shotgun (WGS) entry which is preliminary data.</text>
</comment>